<evidence type="ECO:0000256" key="1">
    <source>
        <dbReference type="ARBA" id="ARBA00006964"/>
    </source>
</evidence>
<dbReference type="OrthoDB" id="3345469at2759"/>
<dbReference type="FunCoup" id="G0VF56">
    <property type="interactions" value="689"/>
</dbReference>
<dbReference type="Gene3D" id="3.40.1390.30">
    <property type="entry name" value="NIF3 (NGG1p interacting factor 3)-like"/>
    <property type="match status" value="1"/>
</dbReference>
<feature type="binding site" evidence="2">
    <location>
        <position position="259"/>
    </location>
    <ligand>
        <name>a divalent metal cation</name>
        <dbReference type="ChEBI" id="CHEBI:60240"/>
        <label>1</label>
    </ligand>
</feature>
<proteinExistence type="inferred from homology"/>
<dbReference type="InterPro" id="IPR002678">
    <property type="entry name" value="DUF34/NIF3"/>
</dbReference>
<name>G0VF56_NAUCA</name>
<evidence type="ECO:0000313" key="3">
    <source>
        <dbReference type="EMBL" id="CCC70121.1"/>
    </source>
</evidence>
<dbReference type="RefSeq" id="XP_003676482.1">
    <property type="nucleotide sequence ID" value="XM_003676434.1"/>
</dbReference>
<protein>
    <submittedName>
        <fullName evidence="3">Uncharacterized protein</fullName>
    </submittedName>
</protein>
<organism evidence="3 4">
    <name type="scientific">Naumovozyma castellii</name>
    <name type="common">Yeast</name>
    <name type="synonym">Saccharomyces castellii</name>
    <dbReference type="NCBI Taxonomy" id="27288"/>
    <lineage>
        <taxon>Eukaryota</taxon>
        <taxon>Fungi</taxon>
        <taxon>Dikarya</taxon>
        <taxon>Ascomycota</taxon>
        <taxon>Saccharomycotina</taxon>
        <taxon>Saccharomycetes</taxon>
        <taxon>Saccharomycetales</taxon>
        <taxon>Saccharomycetaceae</taxon>
        <taxon>Naumovozyma</taxon>
    </lineage>
</organism>
<dbReference type="HOGENOM" id="CLU_037423_0_1_1"/>
<reference key="2">
    <citation type="submission" date="2011-08" db="EMBL/GenBank/DDBJ databases">
        <title>Genome sequence of Naumovozyma castellii.</title>
        <authorList>
            <person name="Gordon J.L."/>
            <person name="Armisen D."/>
            <person name="Proux-Wera E."/>
            <person name="OhEigeartaigh S.S."/>
            <person name="Byrne K.P."/>
            <person name="Wolfe K.H."/>
        </authorList>
    </citation>
    <scope>NUCLEOTIDE SEQUENCE</scope>
    <source>
        <strain>Type strain:CBS 4309</strain>
    </source>
</reference>
<evidence type="ECO:0000256" key="2">
    <source>
        <dbReference type="PIRSR" id="PIRSR602678-1"/>
    </source>
</evidence>
<feature type="binding site" evidence="2">
    <location>
        <position position="82"/>
    </location>
    <ligand>
        <name>a divalent metal cation</name>
        <dbReference type="ChEBI" id="CHEBI:60240"/>
        <label>1</label>
    </ligand>
</feature>
<dbReference type="STRING" id="1064592.G0VF56"/>
<dbReference type="PANTHER" id="PTHR13799:SF13">
    <property type="entry name" value="NIF3-LIKE PROTEIN 1"/>
    <property type="match status" value="1"/>
</dbReference>
<comment type="similarity">
    <text evidence="1">Belongs to the GTP cyclohydrolase I type 2/NIF3 family.</text>
</comment>
<feature type="binding site" evidence="2">
    <location>
        <position position="121"/>
    </location>
    <ligand>
        <name>a divalent metal cation</name>
        <dbReference type="ChEBI" id="CHEBI:60240"/>
        <label>1</label>
    </ligand>
</feature>
<dbReference type="PANTHER" id="PTHR13799">
    <property type="entry name" value="NGG1 INTERACTING FACTOR 3"/>
    <property type="match status" value="1"/>
</dbReference>
<dbReference type="EMBL" id="HE576756">
    <property type="protein sequence ID" value="CCC70121.1"/>
    <property type="molecule type" value="Genomic_DNA"/>
</dbReference>
<keyword evidence="2" id="KW-0479">Metal-binding</keyword>
<dbReference type="OMA" id="NFDKTHL"/>
<dbReference type="FunFam" id="3.40.1390.30:FF:000001">
    <property type="entry name" value="GTP cyclohydrolase 1 type 2"/>
    <property type="match status" value="1"/>
</dbReference>
<dbReference type="InParanoid" id="G0VF56"/>
<keyword evidence="4" id="KW-1185">Reference proteome</keyword>
<accession>G0VF56</accession>
<dbReference type="Pfam" id="PF01784">
    <property type="entry name" value="DUF34_NIF3"/>
    <property type="match status" value="1"/>
</dbReference>
<reference evidence="3 4" key="1">
    <citation type="journal article" date="2011" name="Proc. Natl. Acad. Sci. U.S.A.">
        <title>Evolutionary erosion of yeast sex chromosomes by mating-type switching accidents.</title>
        <authorList>
            <person name="Gordon J.L."/>
            <person name="Armisen D."/>
            <person name="Proux-Wera E."/>
            <person name="Oheigeartaigh S.S."/>
            <person name="Byrne K.P."/>
            <person name="Wolfe K.H."/>
        </authorList>
    </citation>
    <scope>NUCLEOTIDE SEQUENCE [LARGE SCALE GENOMIC DNA]</scope>
    <source>
        <strain evidence="4">ATCC 76901 / BCRC 22586 / CBS 4309 / NBRC 1992 / NRRL Y-12630</strain>
    </source>
</reference>
<dbReference type="GO" id="GO:0046872">
    <property type="term" value="F:metal ion binding"/>
    <property type="evidence" value="ECO:0007669"/>
    <property type="project" value="UniProtKB-KW"/>
</dbReference>
<dbReference type="eggNOG" id="KOG4131">
    <property type="taxonomic scope" value="Eukaryota"/>
</dbReference>
<evidence type="ECO:0000313" key="4">
    <source>
        <dbReference type="Proteomes" id="UP000001640"/>
    </source>
</evidence>
<dbReference type="GeneID" id="96903754"/>
<feature type="binding site" evidence="2">
    <location>
        <position position="255"/>
    </location>
    <ligand>
        <name>a divalent metal cation</name>
        <dbReference type="ChEBI" id="CHEBI:60240"/>
        <label>1</label>
    </ligand>
</feature>
<dbReference type="KEGG" id="ncs:NCAS_0E00510"/>
<dbReference type="NCBIfam" id="TIGR00486">
    <property type="entry name" value="YbgI_SA1388"/>
    <property type="match status" value="1"/>
</dbReference>
<dbReference type="SUPFAM" id="SSF102705">
    <property type="entry name" value="NIF3 (NGG1p interacting factor 3)-like"/>
    <property type="match status" value="1"/>
</dbReference>
<dbReference type="InterPro" id="IPR036069">
    <property type="entry name" value="DUF34/NIF3_sf"/>
</dbReference>
<dbReference type="GO" id="GO:0005739">
    <property type="term" value="C:mitochondrion"/>
    <property type="evidence" value="ECO:0007669"/>
    <property type="project" value="EnsemblFungi"/>
</dbReference>
<sequence length="298" mass="32957">MSANKSIALSTTQLKTIVDTITKFYPAHYADKAWDNTGLLINSSSDMAPAVKKVQVLLTVDLTTAVAQEAIRKKCGLILAYHPFIFPSWKSINPCKNPQHRSAIDLIQNGISVYSPHTAVDAAKDGVNDWLAYGLVNYDSSIIESNVAIEAVAGTEGEDDGEVGYGRVVTLKQELPFRAIIANVQKSLGLQHAQVSILNKNFDKKIKKIALCAGSGSGVFKEVSEDVDLYYTGELSHHEILRYKELGKAVIVCNHSNTERGYLRVMRDRLMNENPETEWIVSEEDEDPLQTVSAQDFR</sequence>
<dbReference type="AlphaFoldDB" id="G0VF56"/>
<dbReference type="Proteomes" id="UP000001640">
    <property type="component" value="Chromosome 5"/>
</dbReference>
<gene>
    <name evidence="3" type="primary">NCAS0E00510</name>
    <name evidence="3" type="ordered locus">NCAS_0E00510</name>
</gene>